<dbReference type="InterPro" id="IPR036291">
    <property type="entry name" value="NAD(P)-bd_dom_sf"/>
</dbReference>
<dbReference type="SUPFAM" id="SSF51735">
    <property type="entry name" value="NAD(P)-binding Rossmann-fold domains"/>
    <property type="match status" value="1"/>
</dbReference>
<dbReference type="InterPro" id="IPR002347">
    <property type="entry name" value="SDR_fam"/>
</dbReference>
<dbReference type="Proteomes" id="UP001217089">
    <property type="component" value="Unassembled WGS sequence"/>
</dbReference>
<sequence>MTFMFYISLTTTDCIFESIEISCGFAGSSAGIGEGIAVHFAKIGCRLSLSGRSQEKLQAVANRCVKECGLPEGKINNAGVLNFGTVESTTEEMYDNIMGTNLKSHFFMSQLAIPHLKKVKGMF</sequence>
<keyword evidence="2" id="KW-1185">Reference proteome</keyword>
<gene>
    <name evidence="1" type="ORF">KUTeg_022066</name>
</gene>
<dbReference type="Gene3D" id="3.40.50.720">
    <property type="entry name" value="NAD(P)-binding Rossmann-like Domain"/>
    <property type="match status" value="2"/>
</dbReference>
<protein>
    <submittedName>
        <fullName evidence="1">Uncharacterized protein</fullName>
    </submittedName>
</protein>
<dbReference type="PANTHER" id="PTHR43975">
    <property type="entry name" value="ZGC:101858"/>
    <property type="match status" value="1"/>
</dbReference>
<organism evidence="1 2">
    <name type="scientific">Tegillarca granosa</name>
    <name type="common">Malaysian cockle</name>
    <name type="synonym">Anadara granosa</name>
    <dbReference type="NCBI Taxonomy" id="220873"/>
    <lineage>
        <taxon>Eukaryota</taxon>
        <taxon>Metazoa</taxon>
        <taxon>Spiralia</taxon>
        <taxon>Lophotrochozoa</taxon>
        <taxon>Mollusca</taxon>
        <taxon>Bivalvia</taxon>
        <taxon>Autobranchia</taxon>
        <taxon>Pteriomorphia</taxon>
        <taxon>Arcoida</taxon>
        <taxon>Arcoidea</taxon>
        <taxon>Arcidae</taxon>
        <taxon>Tegillarca</taxon>
    </lineage>
</organism>
<proteinExistence type="predicted"/>
<reference evidence="1 2" key="1">
    <citation type="submission" date="2022-12" db="EMBL/GenBank/DDBJ databases">
        <title>Chromosome-level genome of Tegillarca granosa.</title>
        <authorList>
            <person name="Kim J."/>
        </authorList>
    </citation>
    <scope>NUCLEOTIDE SEQUENCE [LARGE SCALE GENOMIC DNA]</scope>
    <source>
        <strain evidence="1">Teg-2019</strain>
        <tissue evidence="1">Adductor muscle</tissue>
    </source>
</reference>
<dbReference type="Pfam" id="PF13561">
    <property type="entry name" value="adh_short_C2"/>
    <property type="match status" value="1"/>
</dbReference>
<accession>A0ABQ9E5J3</accession>
<name>A0ABQ9E5J3_TEGGR</name>
<dbReference type="EMBL" id="JARBDR010000919">
    <property type="protein sequence ID" value="KAJ8300547.1"/>
    <property type="molecule type" value="Genomic_DNA"/>
</dbReference>
<dbReference type="PANTHER" id="PTHR43975:SF2">
    <property type="entry name" value="EG:BACR7A4.14 PROTEIN-RELATED"/>
    <property type="match status" value="1"/>
</dbReference>
<evidence type="ECO:0000313" key="1">
    <source>
        <dbReference type="EMBL" id="KAJ8300547.1"/>
    </source>
</evidence>
<comment type="caution">
    <text evidence="1">The sequence shown here is derived from an EMBL/GenBank/DDBJ whole genome shotgun (WGS) entry which is preliminary data.</text>
</comment>
<evidence type="ECO:0000313" key="2">
    <source>
        <dbReference type="Proteomes" id="UP001217089"/>
    </source>
</evidence>